<comment type="caution">
    <text evidence="1">The sequence shown here is derived from an EMBL/GenBank/DDBJ whole genome shotgun (WGS) entry which is preliminary data.</text>
</comment>
<dbReference type="InterPro" id="IPR036259">
    <property type="entry name" value="MFS_trans_sf"/>
</dbReference>
<name>A0AAJ0CLR0_9HYPO</name>
<reference evidence="1" key="1">
    <citation type="submission" date="2023-06" db="EMBL/GenBank/DDBJ databases">
        <title>Conoideocrella luteorostrata (Hypocreales: Clavicipitaceae), a potential biocontrol fungus for elongate hemlock scale in United States Christmas tree production areas.</title>
        <authorList>
            <person name="Barrett H."/>
            <person name="Lovett B."/>
            <person name="Macias A.M."/>
            <person name="Stajich J.E."/>
            <person name="Kasson M.T."/>
        </authorList>
    </citation>
    <scope>NUCLEOTIDE SEQUENCE</scope>
    <source>
        <strain evidence="1">ARSEF 14590</strain>
    </source>
</reference>
<sequence>MAAYGHHVESVRGNEILKWSIEGAPAKAVIALAYIFVGVYKSWPDLGARCLDILQRSIPAQIPSQGRRLVSGISTSRRWHSSSRQLSQTYSGKSYMISGTFCVVMTVHAFFIYPETARESLEEIDVLFDEDIPAWRSFKAGTFVDRVAEVRRTGGIAELKNGESTHNEVA</sequence>
<accession>A0AAJ0CLR0</accession>
<evidence type="ECO:0000313" key="2">
    <source>
        <dbReference type="Proteomes" id="UP001251528"/>
    </source>
</evidence>
<dbReference type="AlphaFoldDB" id="A0AAJ0CLR0"/>
<proteinExistence type="predicted"/>
<dbReference type="EMBL" id="JASWJB010000137">
    <property type="protein sequence ID" value="KAK2595299.1"/>
    <property type="molecule type" value="Genomic_DNA"/>
</dbReference>
<evidence type="ECO:0000313" key="1">
    <source>
        <dbReference type="EMBL" id="KAK2595299.1"/>
    </source>
</evidence>
<gene>
    <name evidence="1" type="ORF">QQS21_007014</name>
</gene>
<protein>
    <submittedName>
        <fullName evidence="1">Uncharacterized protein</fullName>
    </submittedName>
</protein>
<dbReference type="Proteomes" id="UP001251528">
    <property type="component" value="Unassembled WGS sequence"/>
</dbReference>
<organism evidence="1 2">
    <name type="scientific">Conoideocrella luteorostrata</name>
    <dbReference type="NCBI Taxonomy" id="1105319"/>
    <lineage>
        <taxon>Eukaryota</taxon>
        <taxon>Fungi</taxon>
        <taxon>Dikarya</taxon>
        <taxon>Ascomycota</taxon>
        <taxon>Pezizomycotina</taxon>
        <taxon>Sordariomycetes</taxon>
        <taxon>Hypocreomycetidae</taxon>
        <taxon>Hypocreales</taxon>
        <taxon>Clavicipitaceae</taxon>
        <taxon>Conoideocrella</taxon>
    </lineage>
</organism>
<keyword evidence="2" id="KW-1185">Reference proteome</keyword>
<dbReference type="Gene3D" id="1.20.1250.20">
    <property type="entry name" value="MFS general substrate transporter like domains"/>
    <property type="match status" value="1"/>
</dbReference>